<dbReference type="OrthoDB" id="1274195at2"/>
<accession>A0A2H3KA03</accession>
<dbReference type="AlphaFoldDB" id="A0A2H3KA03"/>
<dbReference type="RefSeq" id="WP_097554946.1">
    <property type="nucleotide sequence ID" value="NZ_PCMW01000139.1"/>
</dbReference>
<proteinExistence type="predicted"/>
<organism evidence="1 2">
    <name type="scientific">Flavobacterium branchiophilum</name>
    <dbReference type="NCBI Taxonomy" id="55197"/>
    <lineage>
        <taxon>Bacteria</taxon>
        <taxon>Pseudomonadati</taxon>
        <taxon>Bacteroidota</taxon>
        <taxon>Flavobacteriia</taxon>
        <taxon>Flavobacteriales</taxon>
        <taxon>Flavobacteriaceae</taxon>
        <taxon>Flavobacterium</taxon>
    </lineage>
</organism>
<evidence type="ECO:0000313" key="2">
    <source>
        <dbReference type="Proteomes" id="UP000220828"/>
    </source>
</evidence>
<dbReference type="EMBL" id="PCMW01000139">
    <property type="protein sequence ID" value="PDS21860.1"/>
    <property type="molecule type" value="Genomic_DNA"/>
</dbReference>
<sequence length="68" mass="8082">MDKTKQKKATYNDTIIKGLMNRYGFKRNYVIKSIRGDRVGKIPIQIQEEYKKLLCETNVIINKKFDEL</sequence>
<protein>
    <submittedName>
        <fullName evidence="1">Uncharacterized protein</fullName>
    </submittedName>
</protein>
<name>A0A2H3KA03_9FLAO</name>
<reference evidence="1 2" key="1">
    <citation type="submission" date="2017-09" db="EMBL/GenBank/DDBJ databases">
        <title>Whole genomes of Flavobacteriaceae.</title>
        <authorList>
            <person name="Stine C."/>
            <person name="Li C."/>
            <person name="Tadesse D."/>
        </authorList>
    </citation>
    <scope>NUCLEOTIDE SEQUENCE [LARGE SCALE GENOMIC DNA]</scope>
    <source>
        <strain evidence="1 2">ATCC 35036</strain>
    </source>
</reference>
<dbReference type="Proteomes" id="UP000220828">
    <property type="component" value="Unassembled WGS sequence"/>
</dbReference>
<comment type="caution">
    <text evidence="1">The sequence shown here is derived from an EMBL/GenBank/DDBJ whole genome shotgun (WGS) entry which is preliminary data.</text>
</comment>
<gene>
    <name evidence="1" type="ORF">B0A77_14870</name>
</gene>
<evidence type="ECO:0000313" key="1">
    <source>
        <dbReference type="EMBL" id="PDS21860.1"/>
    </source>
</evidence>